<sequence>MHGSREAKSGGGHGLGLRCVTPRQTCPRPSGLGRNCVQRLDGSRDSAIHTKYRISLRSSSMREPKYPLPRVIFNFIFVTTADKNLSTRAPSGGLRATHAARLLPRECFNQFASGPVCEATTMILPQWTSRDVAGSEPPTSPRSEHFTGPFNRPGGTTRPINARSASPAEGTSRPVHTRGGPIDPTQGRIGGVAGEWSSDKANTSRMDNILKGQLIPNGQHITKGRAVTIKWQPITVTTANTREARPSVPIIPQRMSPLD</sequence>
<keyword evidence="3" id="KW-1185">Reference proteome</keyword>
<protein>
    <submittedName>
        <fullName evidence="2">Uncharacterized protein</fullName>
    </submittedName>
</protein>
<dbReference type="EMBL" id="JAAIUW010000133">
    <property type="protein sequence ID" value="KAF7800877.1"/>
    <property type="molecule type" value="Genomic_DNA"/>
</dbReference>
<dbReference type="AntiFam" id="ANF00034">
    <property type="entry name" value="Antisense to 5.8S rRNA"/>
</dbReference>
<feature type="region of interest" description="Disordered" evidence="1">
    <location>
        <begin position="130"/>
        <end position="191"/>
    </location>
</feature>
<name>A0A834SCY1_9FABA</name>
<comment type="caution">
    <text evidence="2">The sequence shown here is derived from an EMBL/GenBank/DDBJ whole genome shotgun (WGS) entry which is preliminary data.</text>
</comment>
<dbReference type="PANTHER" id="PTHR33205:SF1">
    <property type="entry name" value="TRANSMEMBRANE PROTEIN"/>
    <property type="match status" value="1"/>
</dbReference>
<evidence type="ECO:0000256" key="1">
    <source>
        <dbReference type="SAM" id="MobiDB-lite"/>
    </source>
</evidence>
<dbReference type="PANTHER" id="PTHR33205">
    <property type="entry name" value="TRANSMEMBRANE PROTEIN"/>
    <property type="match status" value="1"/>
</dbReference>
<organism evidence="2 3">
    <name type="scientific">Senna tora</name>
    <dbReference type="NCBI Taxonomy" id="362788"/>
    <lineage>
        <taxon>Eukaryota</taxon>
        <taxon>Viridiplantae</taxon>
        <taxon>Streptophyta</taxon>
        <taxon>Embryophyta</taxon>
        <taxon>Tracheophyta</taxon>
        <taxon>Spermatophyta</taxon>
        <taxon>Magnoliopsida</taxon>
        <taxon>eudicotyledons</taxon>
        <taxon>Gunneridae</taxon>
        <taxon>Pentapetalae</taxon>
        <taxon>rosids</taxon>
        <taxon>fabids</taxon>
        <taxon>Fabales</taxon>
        <taxon>Fabaceae</taxon>
        <taxon>Caesalpinioideae</taxon>
        <taxon>Cassia clade</taxon>
        <taxon>Senna</taxon>
    </lineage>
</organism>
<accession>A0A834SCY1</accession>
<evidence type="ECO:0000313" key="2">
    <source>
        <dbReference type="EMBL" id="KAF7800877.1"/>
    </source>
</evidence>
<reference evidence="2" key="1">
    <citation type="submission" date="2020-09" db="EMBL/GenBank/DDBJ databases">
        <title>Genome-Enabled Discovery of Anthraquinone Biosynthesis in Senna tora.</title>
        <authorList>
            <person name="Kang S.-H."/>
            <person name="Pandey R.P."/>
            <person name="Lee C.-M."/>
            <person name="Sim J.-S."/>
            <person name="Jeong J.-T."/>
            <person name="Choi B.-S."/>
            <person name="Jung M."/>
            <person name="Ginzburg D."/>
            <person name="Zhao K."/>
            <person name="Won S.Y."/>
            <person name="Oh T.-J."/>
            <person name="Yu Y."/>
            <person name="Kim N.-H."/>
            <person name="Lee O.R."/>
            <person name="Lee T.-H."/>
            <person name="Bashyal P."/>
            <person name="Kim T.-S."/>
            <person name="Lee W.-H."/>
            <person name="Kawkins C."/>
            <person name="Kim C.-K."/>
            <person name="Kim J.S."/>
            <person name="Ahn B.O."/>
            <person name="Rhee S.Y."/>
            <person name="Sohng J.K."/>
        </authorList>
    </citation>
    <scope>NUCLEOTIDE SEQUENCE</scope>
    <source>
        <tissue evidence="2">Leaf</tissue>
    </source>
</reference>
<dbReference type="Proteomes" id="UP000634136">
    <property type="component" value="Unassembled WGS sequence"/>
</dbReference>
<proteinExistence type="predicted"/>
<evidence type="ECO:0000313" key="3">
    <source>
        <dbReference type="Proteomes" id="UP000634136"/>
    </source>
</evidence>
<dbReference type="OrthoDB" id="1925485at2759"/>
<gene>
    <name evidence="2" type="ORF">G2W53_044626</name>
</gene>
<dbReference type="AlphaFoldDB" id="A0A834SCY1"/>